<dbReference type="SUPFAM" id="SSF54427">
    <property type="entry name" value="NTF2-like"/>
    <property type="match status" value="1"/>
</dbReference>
<dbReference type="AlphaFoldDB" id="A0A2G0CEF3"/>
<sequence>MTIQQIADRLVELSRNRQSTQAYRELFAQNASSHEMPGVPDGTVSGLENLIAKSEAFDQMHREIHELTVTEPLVYQHFFTVGMGIDVTKSDGTRSQEHEICVYQVKDGKIVDERFVYSMPG</sequence>
<organism evidence="2 3">
    <name type="scientific">Neolewinella marina</name>
    <dbReference type="NCBI Taxonomy" id="438751"/>
    <lineage>
        <taxon>Bacteria</taxon>
        <taxon>Pseudomonadati</taxon>
        <taxon>Bacteroidota</taxon>
        <taxon>Saprospiria</taxon>
        <taxon>Saprospirales</taxon>
        <taxon>Lewinellaceae</taxon>
        <taxon>Neolewinella</taxon>
    </lineage>
</organism>
<dbReference type="InterPro" id="IPR032710">
    <property type="entry name" value="NTF2-like_dom_sf"/>
</dbReference>
<evidence type="ECO:0000313" key="3">
    <source>
        <dbReference type="Proteomes" id="UP000226437"/>
    </source>
</evidence>
<name>A0A2G0CEF3_9BACT</name>
<gene>
    <name evidence="2" type="ORF">CGL56_11710</name>
</gene>
<evidence type="ECO:0000259" key="1">
    <source>
        <dbReference type="Pfam" id="PF20409"/>
    </source>
</evidence>
<dbReference type="InterPro" id="IPR046860">
    <property type="entry name" value="SnoaL_5"/>
</dbReference>
<dbReference type="RefSeq" id="WP_099106744.1">
    <property type="nucleotide sequence ID" value="NZ_JAATJF010000004.1"/>
</dbReference>
<feature type="domain" description="SnoaL-like" evidence="1">
    <location>
        <begin position="1"/>
        <end position="117"/>
    </location>
</feature>
<dbReference type="Pfam" id="PF20409">
    <property type="entry name" value="SnoaL_5"/>
    <property type="match status" value="1"/>
</dbReference>
<dbReference type="Proteomes" id="UP000226437">
    <property type="component" value="Unassembled WGS sequence"/>
</dbReference>
<proteinExistence type="predicted"/>
<comment type="caution">
    <text evidence="2">The sequence shown here is derived from an EMBL/GenBank/DDBJ whole genome shotgun (WGS) entry which is preliminary data.</text>
</comment>
<keyword evidence="3" id="KW-1185">Reference proteome</keyword>
<dbReference type="Gene3D" id="3.10.450.50">
    <property type="match status" value="1"/>
</dbReference>
<protein>
    <recommendedName>
        <fullName evidence="1">SnoaL-like domain-containing protein</fullName>
    </recommendedName>
</protein>
<accession>A0A2G0CEF3</accession>
<dbReference type="EMBL" id="PDLO01000004">
    <property type="protein sequence ID" value="PHK98358.1"/>
    <property type="molecule type" value="Genomic_DNA"/>
</dbReference>
<evidence type="ECO:0000313" key="2">
    <source>
        <dbReference type="EMBL" id="PHK98358.1"/>
    </source>
</evidence>
<dbReference type="OrthoDB" id="336094at2"/>
<reference evidence="2 3" key="1">
    <citation type="submission" date="2017-10" db="EMBL/GenBank/DDBJ databases">
        <title>The draft genome sequence of Lewinella marina KCTC 32374.</title>
        <authorList>
            <person name="Wang K."/>
        </authorList>
    </citation>
    <scope>NUCLEOTIDE SEQUENCE [LARGE SCALE GENOMIC DNA]</scope>
    <source>
        <strain evidence="2 3">MKG-38</strain>
    </source>
</reference>